<evidence type="ECO:0000313" key="2">
    <source>
        <dbReference type="EMBL" id="SEQ06160.1"/>
    </source>
</evidence>
<keyword evidence="1" id="KW-0472">Membrane</keyword>
<accession>A0A1H9CY73</accession>
<organism evidence="2 3">
    <name type="scientific">Neolewinella agarilytica</name>
    <dbReference type="NCBI Taxonomy" id="478744"/>
    <lineage>
        <taxon>Bacteria</taxon>
        <taxon>Pseudomonadati</taxon>
        <taxon>Bacteroidota</taxon>
        <taxon>Saprospiria</taxon>
        <taxon>Saprospirales</taxon>
        <taxon>Lewinellaceae</taxon>
        <taxon>Neolewinella</taxon>
    </lineage>
</organism>
<evidence type="ECO:0000313" key="3">
    <source>
        <dbReference type="Proteomes" id="UP000199021"/>
    </source>
</evidence>
<dbReference type="Proteomes" id="UP000199021">
    <property type="component" value="Unassembled WGS sequence"/>
</dbReference>
<dbReference type="EMBL" id="FOFB01000005">
    <property type="protein sequence ID" value="SEQ06160.1"/>
    <property type="molecule type" value="Genomic_DNA"/>
</dbReference>
<protein>
    <submittedName>
        <fullName evidence="2">Uncharacterized protein</fullName>
    </submittedName>
</protein>
<keyword evidence="3" id="KW-1185">Reference proteome</keyword>
<keyword evidence="1" id="KW-0812">Transmembrane</keyword>
<evidence type="ECO:0000256" key="1">
    <source>
        <dbReference type="SAM" id="Phobius"/>
    </source>
</evidence>
<name>A0A1H9CY73_9BACT</name>
<dbReference type="AlphaFoldDB" id="A0A1H9CY73"/>
<dbReference type="STRING" id="478744.SAMN05444359_10566"/>
<feature type="transmembrane region" description="Helical" evidence="1">
    <location>
        <begin position="40"/>
        <end position="65"/>
    </location>
</feature>
<dbReference type="InParanoid" id="A0A1H9CY73"/>
<sequence length="116" mass="12767">MNFFDLPVLMGSLTGLLWVVLAIFELVISLSAQKRYPGKATSLMVVGSLGGLVLSVLNPFLSVFITTLDLPMEDIPVVFSITGLVRGGFALVFLLGLYRLVKERFRVENPTSRHLL</sequence>
<dbReference type="RefSeq" id="WP_090166324.1">
    <property type="nucleotide sequence ID" value="NZ_FOFB01000005.1"/>
</dbReference>
<reference evidence="3" key="1">
    <citation type="submission" date="2016-10" db="EMBL/GenBank/DDBJ databases">
        <authorList>
            <person name="Varghese N."/>
            <person name="Submissions S."/>
        </authorList>
    </citation>
    <scope>NUCLEOTIDE SEQUENCE [LARGE SCALE GENOMIC DNA]</scope>
    <source>
        <strain evidence="3">DSM 24740</strain>
    </source>
</reference>
<feature type="transmembrane region" description="Helical" evidence="1">
    <location>
        <begin position="77"/>
        <end position="98"/>
    </location>
</feature>
<gene>
    <name evidence="2" type="ORF">SAMN05444359_10566</name>
</gene>
<keyword evidence="1" id="KW-1133">Transmembrane helix</keyword>
<proteinExistence type="predicted"/>
<feature type="transmembrane region" description="Helical" evidence="1">
    <location>
        <begin position="6"/>
        <end position="28"/>
    </location>
</feature>